<reference evidence="1 2" key="1">
    <citation type="journal article" date="2020" name="Cell Host Microbe">
        <title>Functional and Genomic Variation between Human-Derived Isolates of Lachnospiraceae Reveals Inter- and Intra-Species Diversity.</title>
        <authorList>
            <person name="Sorbara M.T."/>
            <person name="Littmann E.R."/>
            <person name="Fontana E."/>
            <person name="Moody T.U."/>
            <person name="Kohout C.E."/>
            <person name="Gjonbalaj M."/>
            <person name="Eaton V."/>
            <person name="Seok R."/>
            <person name="Leiner I.M."/>
            <person name="Pamer E.G."/>
        </authorList>
    </citation>
    <scope>NUCLEOTIDE SEQUENCE [LARGE SCALE GENOMIC DNA]</scope>
    <source>
        <strain evidence="1 2">MSK.14.57</strain>
    </source>
</reference>
<evidence type="ECO:0000313" key="1">
    <source>
        <dbReference type="EMBL" id="NSJ81187.1"/>
    </source>
</evidence>
<dbReference type="RefSeq" id="WP_173726393.1">
    <property type="nucleotide sequence ID" value="NZ_JAAIQC010000131.1"/>
</dbReference>
<name>A0ABX2I2W3_ANAHA</name>
<dbReference type="InterPro" id="IPR047589">
    <property type="entry name" value="DUF11_rpt"/>
</dbReference>
<evidence type="ECO:0000313" key="2">
    <source>
        <dbReference type="Proteomes" id="UP001644750"/>
    </source>
</evidence>
<organism evidence="1 2">
    <name type="scientific">Anaerostipes hadrus</name>
    <dbReference type="NCBI Taxonomy" id="649756"/>
    <lineage>
        <taxon>Bacteria</taxon>
        <taxon>Bacillati</taxon>
        <taxon>Bacillota</taxon>
        <taxon>Clostridia</taxon>
        <taxon>Lachnospirales</taxon>
        <taxon>Lachnospiraceae</taxon>
        <taxon>Anaerostipes</taxon>
    </lineage>
</organism>
<accession>A0ABX2I2W3</accession>
<protein>
    <recommendedName>
        <fullName evidence="3">Isopeptide-forming domain-containing fimbrial protein</fullName>
    </recommendedName>
</protein>
<dbReference type="NCBIfam" id="TIGR01451">
    <property type="entry name" value="B_ant_repeat"/>
    <property type="match status" value="1"/>
</dbReference>
<gene>
    <name evidence="1" type="ORF">G5A72_16785</name>
</gene>
<sequence>VSLNGTDITKDCKIVTNQNNFTIETGKDLSSKDELLVSYNVTYTKEGIYKNTATTQADNADPKDDNNSVTVVDQDVTMTKDADKKEYKVGDMVKYNVSVSLKKENSVSKDVVINDTIPEGL</sequence>
<evidence type="ECO:0008006" key="3">
    <source>
        <dbReference type="Google" id="ProtNLM"/>
    </source>
</evidence>
<comment type="caution">
    <text evidence="1">The sequence shown here is derived from an EMBL/GenBank/DDBJ whole genome shotgun (WGS) entry which is preliminary data.</text>
</comment>
<keyword evidence="2" id="KW-1185">Reference proteome</keyword>
<feature type="non-terminal residue" evidence="1">
    <location>
        <position position="1"/>
    </location>
</feature>
<dbReference type="Gene3D" id="2.60.40.740">
    <property type="match status" value="1"/>
</dbReference>
<dbReference type="EMBL" id="JAAITB010000128">
    <property type="protein sequence ID" value="NSJ81187.1"/>
    <property type="molecule type" value="Genomic_DNA"/>
</dbReference>
<dbReference type="Proteomes" id="UP001644750">
    <property type="component" value="Unassembled WGS sequence"/>
</dbReference>
<proteinExistence type="predicted"/>
<feature type="non-terminal residue" evidence="1">
    <location>
        <position position="121"/>
    </location>
</feature>